<reference evidence="1 2" key="1">
    <citation type="submission" date="2015-07" db="EMBL/GenBank/DDBJ databases">
        <authorList>
            <person name="Noorani M."/>
        </authorList>
    </citation>
    <scope>NUCLEOTIDE SEQUENCE [LARGE SCALE GENOMIC DNA]</scope>
    <source>
        <strain evidence="1 2">NRRL B-24567</strain>
    </source>
</reference>
<sequence length="110" mass="11129">MVEAVVGMVVEGQAVDLAEEGAVVAGGFVEVGVSGAQGKDVDERAGVQELEAAQGGDAVVVGVVFEDIGEAIVRRPCFEDEAGDGRAFIPVRLYGVFGVVADGHRASPSG</sequence>
<keyword evidence="2" id="KW-1185">Reference proteome</keyword>
<dbReference type="RefSeq" id="WP_030819263.1">
    <property type="nucleotide sequence ID" value="NZ_LGCN01000001.1"/>
</dbReference>
<protein>
    <submittedName>
        <fullName evidence="1">Uncharacterized protein</fullName>
    </submittedName>
</protein>
<dbReference type="AlphaFoldDB" id="A0A0M9XBI4"/>
<accession>A0A0M9XBI4</accession>
<name>A0A0M9XBI4_9ACTN</name>
<evidence type="ECO:0000313" key="1">
    <source>
        <dbReference type="EMBL" id="KOT46850.1"/>
    </source>
</evidence>
<dbReference type="EMBL" id="LGCN01000001">
    <property type="protein sequence ID" value="KOT46850.1"/>
    <property type="molecule type" value="Genomic_DNA"/>
</dbReference>
<gene>
    <name evidence="1" type="ORF">ADK41_01460</name>
</gene>
<dbReference type="Proteomes" id="UP000037773">
    <property type="component" value="Unassembled WGS sequence"/>
</dbReference>
<proteinExistence type="predicted"/>
<organism evidence="1 2">
    <name type="scientific">Streptomyces caelestis</name>
    <dbReference type="NCBI Taxonomy" id="36816"/>
    <lineage>
        <taxon>Bacteria</taxon>
        <taxon>Bacillati</taxon>
        <taxon>Actinomycetota</taxon>
        <taxon>Actinomycetes</taxon>
        <taxon>Kitasatosporales</taxon>
        <taxon>Streptomycetaceae</taxon>
        <taxon>Streptomyces</taxon>
    </lineage>
</organism>
<comment type="caution">
    <text evidence="1">The sequence shown here is derived from an EMBL/GenBank/DDBJ whole genome shotgun (WGS) entry which is preliminary data.</text>
</comment>
<evidence type="ECO:0000313" key="2">
    <source>
        <dbReference type="Proteomes" id="UP000037773"/>
    </source>
</evidence>